<name>A0A221KII7_VITFI</name>
<proteinExistence type="predicted"/>
<evidence type="ECO:0000313" key="2">
    <source>
        <dbReference type="Proteomes" id="UP000199729"/>
    </source>
</evidence>
<dbReference type="KEGG" id="vff:VITFI_CDS2880"/>
<dbReference type="Proteomes" id="UP000199729">
    <property type="component" value="Chromosome"/>
</dbReference>
<reference evidence="1 2" key="1">
    <citation type="submission" date="2017-07" db="EMBL/GenBank/DDBJ databases">
        <title>Complete Genome Sequence of the cosmetic ferment Vitreoscilla filiformis (ATCC15551).</title>
        <authorList>
            <person name="Contreras S."/>
            <person name="Sagory-Zalkind P."/>
            <person name="Blanquart H."/>
            <person name="Iltis A."/>
            <person name="Morand S.C."/>
        </authorList>
    </citation>
    <scope>NUCLEOTIDE SEQUENCE [LARGE SCALE GENOMIC DNA]</scope>
    <source>
        <strain evidence="1 2">ATCC 15551</strain>
    </source>
</reference>
<dbReference type="AlphaFoldDB" id="A0A221KII7"/>
<organism evidence="1 2">
    <name type="scientific">Vitreoscilla filiformis</name>
    <dbReference type="NCBI Taxonomy" id="63"/>
    <lineage>
        <taxon>Bacteria</taxon>
        <taxon>Pseudomonadati</taxon>
        <taxon>Pseudomonadota</taxon>
        <taxon>Betaproteobacteria</taxon>
        <taxon>Neisseriales</taxon>
        <taxon>Neisseriaceae</taxon>
        <taxon>Vitreoscilla</taxon>
    </lineage>
</organism>
<evidence type="ECO:0000313" key="1">
    <source>
        <dbReference type="EMBL" id="ASM78657.1"/>
    </source>
</evidence>
<accession>A0A221KII7</accession>
<dbReference type="EMBL" id="CP022423">
    <property type="protein sequence ID" value="ASM78657.1"/>
    <property type="molecule type" value="Genomic_DNA"/>
</dbReference>
<keyword evidence="2" id="KW-1185">Reference proteome</keyword>
<protein>
    <submittedName>
        <fullName evidence="1">Uncharacterized protein</fullName>
    </submittedName>
</protein>
<gene>
    <name evidence="1" type="ORF">VITFI_CDS2880</name>
</gene>
<sequence length="204" mass="23056">MLGLRGEEWLWVNDPAQARWIVIDASRQVDEQCVGLVNDPHQHRYGIALAKSWLQVPGAHWAFFKLPLTPRGFFPWINQTLGLPANSHVDKELPSEEVASAPSVAPWEGQMLRLKRWPNLTAYAGASSLQLVQICRRLLVEAVAFNELKNLPNDAGLLQRLLADAWAQDNLIIAAPVVQQPEVRTAAVPRREPSLFQRFLSRFR</sequence>